<evidence type="ECO:0000313" key="1">
    <source>
        <dbReference type="EMBL" id="MBB5516684.1"/>
    </source>
</evidence>
<dbReference type="Proteomes" id="UP000553766">
    <property type="component" value="Unassembled WGS sequence"/>
</dbReference>
<keyword evidence="2" id="KW-1185">Reference proteome</keyword>
<protein>
    <submittedName>
        <fullName evidence="1">Ca2+-binding RTX toxin-like protein</fullName>
    </submittedName>
</protein>
<dbReference type="SUPFAM" id="SSF51120">
    <property type="entry name" value="beta-Roll"/>
    <property type="match status" value="1"/>
</dbReference>
<dbReference type="Pfam" id="PF00353">
    <property type="entry name" value="HemolysinCabind"/>
    <property type="match status" value="2"/>
</dbReference>
<gene>
    <name evidence="1" type="ORF">FHS89_002724</name>
</gene>
<dbReference type="EMBL" id="JACIJS010000008">
    <property type="protein sequence ID" value="MBB5516684.1"/>
    <property type="molecule type" value="Genomic_DNA"/>
</dbReference>
<evidence type="ECO:0000313" key="2">
    <source>
        <dbReference type="Proteomes" id="UP000553766"/>
    </source>
</evidence>
<dbReference type="RefSeq" id="WP_184012538.1">
    <property type="nucleotide sequence ID" value="NZ_JACIJS010000008.1"/>
</dbReference>
<dbReference type="AlphaFoldDB" id="A0A840X1N9"/>
<proteinExistence type="predicted"/>
<dbReference type="InterPro" id="IPR011049">
    <property type="entry name" value="Serralysin-like_metalloprot_C"/>
</dbReference>
<dbReference type="Gene3D" id="2.150.10.10">
    <property type="entry name" value="Serralysin-like metalloprotease, C-terminal"/>
    <property type="match status" value="1"/>
</dbReference>
<name>A0A840X1N9_9RHOB</name>
<comment type="caution">
    <text evidence="1">The sequence shown here is derived from an EMBL/GenBank/DDBJ whole genome shotgun (WGS) entry which is preliminary data.</text>
</comment>
<dbReference type="InterPro" id="IPR018511">
    <property type="entry name" value="Hemolysin-typ_Ca-bd_CS"/>
</dbReference>
<dbReference type="GO" id="GO:0005509">
    <property type="term" value="F:calcium ion binding"/>
    <property type="evidence" value="ECO:0007669"/>
    <property type="project" value="InterPro"/>
</dbReference>
<dbReference type="PROSITE" id="PS00330">
    <property type="entry name" value="HEMOLYSIN_CALCIUM"/>
    <property type="match status" value="1"/>
</dbReference>
<organism evidence="1 2">
    <name type="scientific">Rubricella aquisinus</name>
    <dbReference type="NCBI Taxonomy" id="2028108"/>
    <lineage>
        <taxon>Bacteria</taxon>
        <taxon>Pseudomonadati</taxon>
        <taxon>Pseudomonadota</taxon>
        <taxon>Alphaproteobacteria</taxon>
        <taxon>Rhodobacterales</taxon>
        <taxon>Paracoccaceae</taxon>
        <taxon>Rubricella</taxon>
    </lineage>
</organism>
<dbReference type="SUPFAM" id="SSF101908">
    <property type="entry name" value="Putative isomerase YbhE"/>
    <property type="match status" value="1"/>
</dbReference>
<dbReference type="InterPro" id="IPR001343">
    <property type="entry name" value="Hemolysn_Ca-bd"/>
</dbReference>
<reference evidence="1 2" key="1">
    <citation type="submission" date="2020-08" db="EMBL/GenBank/DDBJ databases">
        <title>Genomic Encyclopedia of Type Strains, Phase IV (KMG-IV): sequencing the most valuable type-strain genomes for metagenomic binning, comparative biology and taxonomic classification.</title>
        <authorList>
            <person name="Goeker M."/>
        </authorList>
    </citation>
    <scope>NUCLEOTIDE SEQUENCE [LARGE SCALE GENOMIC DNA]</scope>
    <source>
        <strain evidence="1 2">DSM 103377</strain>
    </source>
</reference>
<accession>A0A840X1N9</accession>
<sequence>MLSHLWTLWDSEDTLLAAPEGVLFSELPGGGLSLLVASRGEEGFGRLTLSPDGQIADADWSADPLARGVDGLTRVDGLGQVSLGRDTGLIDTGALLRDMGIEGRLAAITATIGGDWVVSAASGQSGLALHRWDGSALGLHARIADSGLLPLGDVVALDALETARKSLIFAISAVDGGIVSYHVTDHGDARLRDVETPGGDFPAWLPTVLTTAEVDGRDFVIVGASGSNTISVFEVRERGGLVHRETLTDTHDTRFAGIDVLEQAVIGGRTVLVAAGADHGLTLLELHHDGGLSLLDVIWDDHDTALTDPSAIALMPGEVLRIAVTDRVEGAVSVYTLELSPVHARLVGDRAPDTITGGAQNDVIDGRGGRDVLEGGAGDDFLTDGRARDILTGGDGVDTFIFHRDNATDRITDFQDGLDRIDLRDYGLAGFDALDIRPNRDGANIFIGAEKLVVDSWDGKRLRLEDWGADDFLF</sequence>
<dbReference type="PRINTS" id="PR00313">
    <property type="entry name" value="CABNDNGRPT"/>
</dbReference>